<comment type="caution">
    <text evidence="1">The sequence shown here is derived from an EMBL/GenBank/DDBJ whole genome shotgun (WGS) entry which is preliminary data.</text>
</comment>
<sequence length="134" mass="15839">MFYDFSFTIHKEKTKDDTEVKDINLTYGVVHKVSLFWWPGPHGLVHLIIKQYDHQVLPTNIDESFHYDNYTHVMEERIELFEPPFSLKLEGWGENLKYDHQVIVGIGILPPEAFPEYQPQDTRLTQLLKLIGIR</sequence>
<name>X1BZ00_9ZZZZ</name>
<evidence type="ECO:0000313" key="1">
    <source>
        <dbReference type="EMBL" id="GAH00227.1"/>
    </source>
</evidence>
<protein>
    <submittedName>
        <fullName evidence="1">Uncharacterized protein</fullName>
    </submittedName>
</protein>
<organism evidence="1">
    <name type="scientific">marine sediment metagenome</name>
    <dbReference type="NCBI Taxonomy" id="412755"/>
    <lineage>
        <taxon>unclassified sequences</taxon>
        <taxon>metagenomes</taxon>
        <taxon>ecological metagenomes</taxon>
    </lineage>
</organism>
<accession>X1BZ00</accession>
<reference evidence="1" key="1">
    <citation type="journal article" date="2014" name="Front. Microbiol.">
        <title>High frequency of phylogenetically diverse reductive dehalogenase-homologous genes in deep subseafloor sedimentary metagenomes.</title>
        <authorList>
            <person name="Kawai M."/>
            <person name="Futagami T."/>
            <person name="Toyoda A."/>
            <person name="Takaki Y."/>
            <person name="Nishi S."/>
            <person name="Hori S."/>
            <person name="Arai W."/>
            <person name="Tsubouchi T."/>
            <person name="Morono Y."/>
            <person name="Uchiyama I."/>
            <person name="Ito T."/>
            <person name="Fujiyama A."/>
            <person name="Inagaki F."/>
            <person name="Takami H."/>
        </authorList>
    </citation>
    <scope>NUCLEOTIDE SEQUENCE</scope>
    <source>
        <strain evidence="1">Expedition CK06-06</strain>
    </source>
</reference>
<dbReference type="AlphaFoldDB" id="X1BZ00"/>
<dbReference type="EMBL" id="BART01029354">
    <property type="protein sequence ID" value="GAH00227.1"/>
    <property type="molecule type" value="Genomic_DNA"/>
</dbReference>
<proteinExistence type="predicted"/>
<gene>
    <name evidence="1" type="ORF">S01H4_51532</name>
</gene>